<evidence type="ECO:0008006" key="4">
    <source>
        <dbReference type="Google" id="ProtNLM"/>
    </source>
</evidence>
<name>A0A7T4F0Z5_9FIRM</name>
<evidence type="ECO:0000256" key="1">
    <source>
        <dbReference type="SAM" id="MobiDB-lite"/>
    </source>
</evidence>
<dbReference type="PROSITE" id="PS51257">
    <property type="entry name" value="PROKAR_LIPOPROTEIN"/>
    <property type="match status" value="1"/>
</dbReference>
<sequence length="285" mass="32940">MKKKLALIFTMVLIFSSCSEKIIKNNQKEPETKSQTKETQKLEEDNSNEKVSQKTEKDNVDKKIAKDKTDQNENQKTNTTNNQNNSENKTQTVPVPSQKKSYLTFTNPDLSDNSNNYPEVLNDLNGKEFRFSSGAGGWWTILNFSENGNFTGVYKDYDADTVAVCEFNGKFSIDSKVDETSYTLKLDRAEINSPINTEEIQNIDGQDMAVRYVDIPYGFEASEEKIHSFQDKFTLYLPLRKRSEMSDDVNYWLDITINPFIEKDISRVYILVNEINQFPFREQIK</sequence>
<dbReference type="Proteomes" id="UP000595276">
    <property type="component" value="Chromosome"/>
</dbReference>
<protein>
    <recommendedName>
        <fullName evidence="4">Lipoprotein</fullName>
    </recommendedName>
</protein>
<feature type="compositionally biased region" description="Low complexity" evidence="1">
    <location>
        <begin position="74"/>
        <end position="92"/>
    </location>
</feature>
<dbReference type="RefSeq" id="WP_004839707.1">
    <property type="nucleotide sequence ID" value="NZ_CP066014.1"/>
</dbReference>
<feature type="region of interest" description="Disordered" evidence="1">
    <location>
        <begin position="26"/>
        <end position="112"/>
    </location>
</feature>
<reference evidence="2 3" key="1">
    <citation type="submission" date="2020-12" db="EMBL/GenBank/DDBJ databases">
        <title>FDA dAtabase for Regulatory Grade micrObial Sequences (FDA-ARGOS): Supporting development and validation of Infectious Disease Dx tests.</title>
        <authorList>
            <person name="Sproer C."/>
            <person name="Gronow S."/>
            <person name="Severitt S."/>
            <person name="Schroder I."/>
            <person name="Tallon L."/>
            <person name="Sadzewicz L."/>
            <person name="Zhao X."/>
            <person name="Boylan J."/>
            <person name="Ott S."/>
            <person name="Bowen H."/>
            <person name="Vavikolanu K."/>
            <person name="Mehta A."/>
            <person name="Aluvathingal J."/>
            <person name="Nadendla S."/>
            <person name="Lowell S."/>
            <person name="Myers T."/>
            <person name="Yan Y."/>
            <person name="Sichtig H."/>
        </authorList>
    </citation>
    <scope>NUCLEOTIDE SEQUENCE [LARGE SCALE GENOMIC DNA]</scope>
    <source>
        <strain evidence="2 3">FDAARGOS_988</strain>
    </source>
</reference>
<accession>A0A7T4F0Z5</accession>
<dbReference type="GeneID" id="79021147"/>
<proteinExistence type="predicted"/>
<evidence type="ECO:0000313" key="3">
    <source>
        <dbReference type="Proteomes" id="UP000595276"/>
    </source>
</evidence>
<feature type="compositionally biased region" description="Polar residues" evidence="1">
    <location>
        <begin position="93"/>
        <end position="112"/>
    </location>
</feature>
<evidence type="ECO:0000313" key="2">
    <source>
        <dbReference type="EMBL" id="QQB61967.1"/>
    </source>
</evidence>
<organism evidence="2 3">
    <name type="scientific">Anaerococcus vaginalis</name>
    <dbReference type="NCBI Taxonomy" id="33037"/>
    <lineage>
        <taxon>Bacteria</taxon>
        <taxon>Bacillati</taxon>
        <taxon>Bacillota</taxon>
        <taxon>Tissierellia</taxon>
        <taxon>Tissierellales</taxon>
        <taxon>Peptoniphilaceae</taxon>
        <taxon>Anaerococcus</taxon>
    </lineage>
</organism>
<dbReference type="KEGG" id="avg:I6H45_00265"/>
<dbReference type="AlphaFoldDB" id="A0A7T4F0Z5"/>
<gene>
    <name evidence="2" type="ORF">I6H45_00265</name>
</gene>
<dbReference type="EMBL" id="CP066014">
    <property type="protein sequence ID" value="QQB61967.1"/>
    <property type="molecule type" value="Genomic_DNA"/>
</dbReference>
<feature type="compositionally biased region" description="Basic and acidic residues" evidence="1">
    <location>
        <begin position="26"/>
        <end position="73"/>
    </location>
</feature>